<dbReference type="Proteomes" id="UP000509383">
    <property type="component" value="Chromosome"/>
</dbReference>
<dbReference type="EMBL" id="BQKM01000003">
    <property type="protein sequence ID" value="GJN52255.1"/>
    <property type="molecule type" value="Genomic_DNA"/>
</dbReference>
<organism evidence="2 4">
    <name type="scientific">Pseudomonas tohonis</name>
    <dbReference type="NCBI Taxonomy" id="2725477"/>
    <lineage>
        <taxon>Bacteria</taxon>
        <taxon>Pseudomonadati</taxon>
        <taxon>Pseudomonadota</taxon>
        <taxon>Gammaproteobacteria</taxon>
        <taxon>Pseudomonadales</taxon>
        <taxon>Pseudomonadaceae</taxon>
        <taxon>Pseudomonas</taxon>
    </lineage>
</organism>
<evidence type="ECO:0000313" key="2">
    <source>
        <dbReference type="EMBL" id="BCG24387.1"/>
    </source>
</evidence>
<feature type="signal peptide" evidence="1">
    <location>
        <begin position="1"/>
        <end position="18"/>
    </location>
</feature>
<proteinExistence type="predicted"/>
<feature type="chain" id="PRO_5027092261" description="Secreted protein" evidence="1">
    <location>
        <begin position="19"/>
        <end position="128"/>
    </location>
</feature>
<name>A0A6J4E3L8_9PSED</name>
<accession>A0A6J4E3L8</accession>
<dbReference type="RefSeq" id="WP_173174353.1">
    <property type="nucleotide sequence ID" value="NZ_AP023189.1"/>
</dbReference>
<dbReference type="KEGG" id="ptw:TUM18999_25780"/>
<sequence>MRYSLGVLCVLFFGSASAEQFLVRADRGHQCIGDVFMLSDVSEMVYLERKCELQVSRAAEKHAYVSRSGSSEVRGCWLRLSDGNYSVMEEAGGQQLLNALAYARAETTSPSAAKIISTPLQEPDCPSP</sequence>
<keyword evidence="1" id="KW-0732">Signal</keyword>
<evidence type="ECO:0000313" key="3">
    <source>
        <dbReference type="EMBL" id="GJN52255.1"/>
    </source>
</evidence>
<dbReference type="AlphaFoldDB" id="A0A6J4E3L8"/>
<reference evidence="2 4" key="1">
    <citation type="submission" date="2020-05" db="EMBL/GenBank/DDBJ databases">
        <title>Characterization of novel class B3 metallo-beta-lactamase from novel Pseudomonas species.</title>
        <authorList>
            <person name="Yamada K."/>
            <person name="Aoki K."/>
            <person name="Ishii Y."/>
        </authorList>
    </citation>
    <scope>NUCLEOTIDE SEQUENCE [LARGE SCALE GENOMIC DNA]</scope>
    <source>
        <strain evidence="2 4">TUM18999</strain>
        <strain evidence="3 5">TUM20286</strain>
    </source>
</reference>
<evidence type="ECO:0000256" key="1">
    <source>
        <dbReference type="SAM" id="SignalP"/>
    </source>
</evidence>
<protein>
    <recommendedName>
        <fullName evidence="6">Secreted protein</fullName>
    </recommendedName>
</protein>
<dbReference type="Proteomes" id="UP001054892">
    <property type="component" value="Unassembled WGS sequence"/>
</dbReference>
<evidence type="ECO:0008006" key="6">
    <source>
        <dbReference type="Google" id="ProtNLM"/>
    </source>
</evidence>
<keyword evidence="5" id="KW-1185">Reference proteome</keyword>
<gene>
    <name evidence="2" type="ORF">TUM18999_25780</name>
    <name evidence="3" type="ORF">TUM20286_20070</name>
</gene>
<evidence type="ECO:0000313" key="4">
    <source>
        <dbReference type="Proteomes" id="UP000509383"/>
    </source>
</evidence>
<dbReference type="EMBL" id="AP023189">
    <property type="protein sequence ID" value="BCG24387.1"/>
    <property type="molecule type" value="Genomic_DNA"/>
</dbReference>
<evidence type="ECO:0000313" key="5">
    <source>
        <dbReference type="Proteomes" id="UP001054892"/>
    </source>
</evidence>